<dbReference type="EMBL" id="CP098502">
    <property type="protein sequence ID" value="UTI66099.1"/>
    <property type="molecule type" value="Genomic_DNA"/>
</dbReference>
<keyword evidence="4" id="KW-1185">Reference proteome</keyword>
<sequence>MPLTRLTAACLATAAALALPAAADAATSTSTPSKPQHLTTRVLVKKFVVRKTGLTALGTAATTVGGNSTRQVVALQARTGATCEVLTLRLDRLNLALLGLRLDVSAVNLRITGNRARTLGALFCKLATSTRLGNLASTRAAAASLNRRLRARPLQMIGFNAALYPKTAAAPAAPAGATTRQTSTSTTPPASAPTGPTCPVLDLTLGPLSLDLLGLVVDLYGQTNRDPVRVTAVADPAAGILGKALCQISTQAPAA</sequence>
<dbReference type="Proteomes" id="UP001056035">
    <property type="component" value="Chromosome"/>
</dbReference>
<accession>A0ABY5DZV8</accession>
<evidence type="ECO:0008006" key="5">
    <source>
        <dbReference type="Google" id="ProtNLM"/>
    </source>
</evidence>
<evidence type="ECO:0000256" key="1">
    <source>
        <dbReference type="SAM" id="MobiDB-lite"/>
    </source>
</evidence>
<protein>
    <recommendedName>
        <fullName evidence="5">CHRD domain-containing protein</fullName>
    </recommendedName>
</protein>
<reference evidence="3 4" key="1">
    <citation type="submission" date="2022-06" db="EMBL/GenBank/DDBJ databases">
        <title>Paraconexibacter antarcticus.</title>
        <authorList>
            <person name="Kim C.S."/>
        </authorList>
    </citation>
    <scope>NUCLEOTIDE SEQUENCE [LARGE SCALE GENOMIC DNA]</scope>
    <source>
        <strain evidence="3 4">02-257</strain>
    </source>
</reference>
<organism evidence="3 4">
    <name type="scientific">Paraconexibacter antarcticus</name>
    <dbReference type="NCBI Taxonomy" id="2949664"/>
    <lineage>
        <taxon>Bacteria</taxon>
        <taxon>Bacillati</taxon>
        <taxon>Actinomycetota</taxon>
        <taxon>Thermoleophilia</taxon>
        <taxon>Solirubrobacterales</taxon>
        <taxon>Paraconexibacteraceae</taxon>
        <taxon>Paraconexibacter</taxon>
    </lineage>
</organism>
<name>A0ABY5DZV8_9ACTN</name>
<feature type="region of interest" description="Disordered" evidence="1">
    <location>
        <begin position="173"/>
        <end position="195"/>
    </location>
</feature>
<proteinExistence type="predicted"/>
<gene>
    <name evidence="3" type="ORF">NBH00_07805</name>
</gene>
<evidence type="ECO:0000256" key="2">
    <source>
        <dbReference type="SAM" id="SignalP"/>
    </source>
</evidence>
<evidence type="ECO:0000313" key="3">
    <source>
        <dbReference type="EMBL" id="UTI66099.1"/>
    </source>
</evidence>
<dbReference type="RefSeq" id="WP_254572777.1">
    <property type="nucleotide sequence ID" value="NZ_CP098502.1"/>
</dbReference>
<evidence type="ECO:0000313" key="4">
    <source>
        <dbReference type="Proteomes" id="UP001056035"/>
    </source>
</evidence>
<feature type="signal peptide" evidence="2">
    <location>
        <begin position="1"/>
        <end position="25"/>
    </location>
</feature>
<feature type="chain" id="PRO_5045857884" description="CHRD domain-containing protein" evidence="2">
    <location>
        <begin position="26"/>
        <end position="255"/>
    </location>
</feature>
<keyword evidence="2" id="KW-0732">Signal</keyword>